<dbReference type="Gene3D" id="3.40.50.12580">
    <property type="match status" value="1"/>
</dbReference>
<evidence type="ECO:0000256" key="3">
    <source>
        <dbReference type="ARBA" id="ARBA00022475"/>
    </source>
</evidence>
<dbReference type="GO" id="GO:0047355">
    <property type="term" value="F:CDP-glycerol glycerophosphotransferase activity"/>
    <property type="evidence" value="ECO:0007669"/>
    <property type="project" value="InterPro"/>
</dbReference>
<evidence type="ECO:0000256" key="2">
    <source>
        <dbReference type="ARBA" id="ARBA00010488"/>
    </source>
</evidence>
<protein>
    <submittedName>
        <fullName evidence="7">CDP-glycerol glycerophosphotransferase</fullName>
    </submittedName>
</protein>
<evidence type="ECO:0000313" key="7">
    <source>
        <dbReference type="EMBL" id="TQK76214.1"/>
    </source>
</evidence>
<dbReference type="GO" id="GO:0019350">
    <property type="term" value="P:teichoic acid biosynthetic process"/>
    <property type="evidence" value="ECO:0007669"/>
    <property type="project" value="UniProtKB-KW"/>
</dbReference>
<accession>A0A542SNK6</accession>
<sequence>MRARSTGSVQGVARFEFGSGNLGKILALPKYVAGAIATRFVPRRPGHWVFGSGAGIGEGALVLHDYVRAHHPEIRCLWLAGSDEELRVAQAAGIDAVLKRGRDGWRATASAAVIVVTHGYGDVNRYAVRGGYVVQLWHGIPMKKLHLDSRQALRLPLLGSNALVRSIMAAAYRRAGRGLGLVTSSSPMAAERMRSALGVAGDNVAVTGDPRDDALARFAASPQAGMAGTGSALVRGLCGDEHSRATTILYAPTWRDGGRDPAVPTDSQWQEIARFLRDADATLLIRSHPLGDGNYDAGPACSDRIALCGNDVIHEITPHLTGIDVLITDYSSIAYDFSLLRRPIVFFAPDASQYAATRGTYEPWTEFAGPAATATWQQTVAALGSLLEDGTARTSNLTHTDRLRERAHSFRDGQSAQRVYEQIVLRCPAATGATP</sequence>
<dbReference type="Proteomes" id="UP000316181">
    <property type="component" value="Unassembled WGS sequence"/>
</dbReference>
<name>A0A542SNK6_9MICO</name>
<dbReference type="EMBL" id="VFNV01000001">
    <property type="protein sequence ID" value="TQK76214.1"/>
    <property type="molecule type" value="Genomic_DNA"/>
</dbReference>
<comment type="subcellular location">
    <subcellularLocation>
        <location evidence="1">Cell membrane</location>
        <topology evidence="1">Peripheral membrane protein</topology>
    </subcellularLocation>
</comment>
<dbReference type="PANTHER" id="PTHR37316">
    <property type="entry name" value="TEICHOIC ACID GLYCEROL-PHOSPHATE PRIMASE"/>
    <property type="match status" value="1"/>
</dbReference>
<evidence type="ECO:0000256" key="6">
    <source>
        <dbReference type="ARBA" id="ARBA00023136"/>
    </source>
</evidence>
<evidence type="ECO:0000256" key="4">
    <source>
        <dbReference type="ARBA" id="ARBA00022679"/>
    </source>
</evidence>
<keyword evidence="3" id="KW-1003">Cell membrane</keyword>
<proteinExistence type="inferred from homology"/>
<dbReference type="PANTHER" id="PTHR37316:SF3">
    <property type="entry name" value="TEICHOIC ACID GLYCEROL-PHOSPHATE TRANSFERASE"/>
    <property type="match status" value="1"/>
</dbReference>
<evidence type="ECO:0000256" key="1">
    <source>
        <dbReference type="ARBA" id="ARBA00004202"/>
    </source>
</evidence>
<comment type="similarity">
    <text evidence="2">Belongs to the CDP-glycerol glycerophosphotransferase family.</text>
</comment>
<dbReference type="Pfam" id="PF04464">
    <property type="entry name" value="Glyphos_transf"/>
    <property type="match status" value="1"/>
</dbReference>
<evidence type="ECO:0000256" key="5">
    <source>
        <dbReference type="ARBA" id="ARBA00022944"/>
    </source>
</evidence>
<dbReference type="InterPro" id="IPR007554">
    <property type="entry name" value="Glycerophosphate_synth"/>
</dbReference>
<evidence type="ECO:0000313" key="8">
    <source>
        <dbReference type="Proteomes" id="UP000316181"/>
    </source>
</evidence>
<dbReference type="InterPro" id="IPR043148">
    <property type="entry name" value="TagF_C"/>
</dbReference>
<dbReference type="Gene3D" id="3.40.50.11820">
    <property type="match status" value="1"/>
</dbReference>
<dbReference type="GO" id="GO:0005886">
    <property type="term" value="C:plasma membrane"/>
    <property type="evidence" value="ECO:0007669"/>
    <property type="project" value="UniProtKB-SubCell"/>
</dbReference>
<dbReference type="InterPro" id="IPR051612">
    <property type="entry name" value="Teichoic_Acid_Biosynth"/>
</dbReference>
<dbReference type="SUPFAM" id="SSF53756">
    <property type="entry name" value="UDP-Glycosyltransferase/glycogen phosphorylase"/>
    <property type="match status" value="1"/>
</dbReference>
<keyword evidence="4 7" id="KW-0808">Transferase</keyword>
<reference evidence="7 8" key="1">
    <citation type="submission" date="2019-06" db="EMBL/GenBank/DDBJ databases">
        <title>Sequencing the genomes of 1000 actinobacteria strains.</title>
        <authorList>
            <person name="Klenk H.-P."/>
        </authorList>
    </citation>
    <scope>NUCLEOTIDE SEQUENCE [LARGE SCALE GENOMIC DNA]</scope>
    <source>
        <strain evidence="7 8">DSM 10596</strain>
    </source>
</reference>
<comment type="caution">
    <text evidence="7">The sequence shown here is derived from an EMBL/GenBank/DDBJ whole genome shotgun (WGS) entry which is preliminary data.</text>
</comment>
<dbReference type="AlphaFoldDB" id="A0A542SNK6"/>
<keyword evidence="6" id="KW-0472">Membrane</keyword>
<keyword evidence="8" id="KW-1185">Reference proteome</keyword>
<keyword evidence="5" id="KW-0777">Teichoic acid biosynthesis</keyword>
<gene>
    <name evidence="7" type="ORF">FB389_0874</name>
</gene>
<organism evidence="7 8">
    <name type="scientific">Rarobacter incanus</name>
    <dbReference type="NCBI Taxonomy" id="153494"/>
    <lineage>
        <taxon>Bacteria</taxon>
        <taxon>Bacillati</taxon>
        <taxon>Actinomycetota</taxon>
        <taxon>Actinomycetes</taxon>
        <taxon>Micrococcales</taxon>
        <taxon>Rarobacteraceae</taxon>
        <taxon>Rarobacter</taxon>
    </lineage>
</organism>
<dbReference type="InterPro" id="IPR043149">
    <property type="entry name" value="TagF_N"/>
</dbReference>